<name>A0A6G1JG81_9PLEO</name>
<protein>
    <submittedName>
        <fullName evidence="3">Uncharacterized protein</fullName>
    </submittedName>
</protein>
<accession>A0A6G1JG81</accession>
<proteinExistence type="predicted"/>
<evidence type="ECO:0000256" key="1">
    <source>
        <dbReference type="SAM" id="MobiDB-lite"/>
    </source>
</evidence>
<evidence type="ECO:0000313" key="3">
    <source>
        <dbReference type="EMBL" id="KAF2689476.1"/>
    </source>
</evidence>
<gene>
    <name evidence="3" type="ORF">K458DRAFT_413754</name>
</gene>
<dbReference type="Proteomes" id="UP000799291">
    <property type="component" value="Unassembled WGS sequence"/>
</dbReference>
<feature type="region of interest" description="Disordered" evidence="1">
    <location>
        <begin position="1"/>
        <end position="23"/>
    </location>
</feature>
<dbReference type="EMBL" id="MU005572">
    <property type="protein sequence ID" value="KAF2689476.1"/>
    <property type="molecule type" value="Genomic_DNA"/>
</dbReference>
<evidence type="ECO:0000313" key="4">
    <source>
        <dbReference type="Proteomes" id="UP000799291"/>
    </source>
</evidence>
<dbReference type="AlphaFoldDB" id="A0A6G1JG81"/>
<feature type="transmembrane region" description="Helical" evidence="2">
    <location>
        <begin position="72"/>
        <end position="92"/>
    </location>
</feature>
<organism evidence="3 4">
    <name type="scientific">Lentithecium fluviatile CBS 122367</name>
    <dbReference type="NCBI Taxonomy" id="1168545"/>
    <lineage>
        <taxon>Eukaryota</taxon>
        <taxon>Fungi</taxon>
        <taxon>Dikarya</taxon>
        <taxon>Ascomycota</taxon>
        <taxon>Pezizomycotina</taxon>
        <taxon>Dothideomycetes</taxon>
        <taxon>Pleosporomycetidae</taxon>
        <taxon>Pleosporales</taxon>
        <taxon>Massarineae</taxon>
        <taxon>Lentitheciaceae</taxon>
        <taxon>Lentithecium</taxon>
    </lineage>
</organism>
<evidence type="ECO:0000256" key="2">
    <source>
        <dbReference type="SAM" id="Phobius"/>
    </source>
</evidence>
<sequence>MSSQPAKPITAPSTSLSSPPPLAVPPPPRLCVISKPLAIKSPGSRVVVELELEPELELLPDVLELLADDDDLVVDALLLAGVFGMVLVFPSIMSAVPLGSREYVVPDTTMDSPGFSVWPSPITNSVVPSRTVAEYVLPLIVRAAAAVMGPWPKVDVWPLITTTEPDADTGSE</sequence>
<reference evidence="3" key="1">
    <citation type="journal article" date="2020" name="Stud. Mycol.">
        <title>101 Dothideomycetes genomes: a test case for predicting lifestyles and emergence of pathogens.</title>
        <authorList>
            <person name="Haridas S."/>
            <person name="Albert R."/>
            <person name="Binder M."/>
            <person name="Bloem J."/>
            <person name="Labutti K."/>
            <person name="Salamov A."/>
            <person name="Andreopoulos B."/>
            <person name="Baker S."/>
            <person name="Barry K."/>
            <person name="Bills G."/>
            <person name="Bluhm B."/>
            <person name="Cannon C."/>
            <person name="Castanera R."/>
            <person name="Culley D."/>
            <person name="Daum C."/>
            <person name="Ezra D."/>
            <person name="Gonzalez J."/>
            <person name="Henrissat B."/>
            <person name="Kuo A."/>
            <person name="Liang C."/>
            <person name="Lipzen A."/>
            <person name="Lutzoni F."/>
            <person name="Magnuson J."/>
            <person name="Mondo S."/>
            <person name="Nolan M."/>
            <person name="Ohm R."/>
            <person name="Pangilinan J."/>
            <person name="Park H.-J."/>
            <person name="Ramirez L."/>
            <person name="Alfaro M."/>
            <person name="Sun H."/>
            <person name="Tritt A."/>
            <person name="Yoshinaga Y."/>
            <person name="Zwiers L.-H."/>
            <person name="Turgeon B."/>
            <person name="Goodwin S."/>
            <person name="Spatafora J."/>
            <person name="Crous P."/>
            <person name="Grigoriev I."/>
        </authorList>
    </citation>
    <scope>NUCLEOTIDE SEQUENCE</scope>
    <source>
        <strain evidence="3">CBS 122367</strain>
    </source>
</reference>
<keyword evidence="2" id="KW-1133">Transmembrane helix</keyword>
<keyword evidence="2" id="KW-0472">Membrane</keyword>
<feature type="compositionally biased region" description="Low complexity" evidence="1">
    <location>
        <begin position="8"/>
        <end position="17"/>
    </location>
</feature>
<keyword evidence="2" id="KW-0812">Transmembrane</keyword>
<keyword evidence="4" id="KW-1185">Reference proteome</keyword>